<dbReference type="Pfam" id="PF06452">
    <property type="entry name" value="CBM9_1"/>
    <property type="match status" value="1"/>
</dbReference>
<evidence type="ECO:0000313" key="2">
    <source>
        <dbReference type="EMBL" id="OQP65937.1"/>
    </source>
</evidence>
<keyword evidence="3" id="KW-1185">Reference proteome</keyword>
<dbReference type="CDD" id="cd09620">
    <property type="entry name" value="CBM9_like_3"/>
    <property type="match status" value="1"/>
</dbReference>
<dbReference type="SUPFAM" id="SSF49344">
    <property type="entry name" value="CBD9-like"/>
    <property type="match status" value="1"/>
</dbReference>
<dbReference type="STRING" id="1703345.A3860_15215"/>
<dbReference type="EMBL" id="LVYD01000013">
    <property type="protein sequence ID" value="OQP65937.1"/>
    <property type="molecule type" value="Genomic_DNA"/>
</dbReference>
<gene>
    <name evidence="2" type="ORF">A3860_15215</name>
</gene>
<protein>
    <recommendedName>
        <fullName evidence="1">Carbohydrate-binding domain-containing protein</fullName>
    </recommendedName>
</protein>
<dbReference type="InterPro" id="IPR010502">
    <property type="entry name" value="Carb-bd_dom_fam9"/>
</dbReference>
<dbReference type="GO" id="GO:0030246">
    <property type="term" value="F:carbohydrate binding"/>
    <property type="evidence" value="ECO:0007669"/>
    <property type="project" value="InterPro"/>
</dbReference>
<proteinExistence type="predicted"/>
<dbReference type="Proteomes" id="UP000192796">
    <property type="component" value="Unassembled WGS sequence"/>
</dbReference>
<dbReference type="OrthoDB" id="9801646at2"/>
<accession>A0A1V9G5S7</accession>
<sequence>MKLSVFLITLFFLLKIAPVPAQTYMVKKIPGKVMQITGRGDNPAWKKAVNLTDFSYPWEKEKAPATSFSALWDGDWLYCLYQAKDDSVITVINKNDKLEIGACDRVEIFMMRDSTMLPYYYCLEMDATARVLDYRASFYRKMDYSWKWPGDQFIIKTAAVPGGYIVEIAISIQSLTELGLLQNKQLLAGLFRAERKSMKEGTAGLHWISWVKPNSAKPDFHIPSAFGILALE</sequence>
<dbReference type="AlphaFoldDB" id="A0A1V9G5S7"/>
<dbReference type="Gene3D" id="2.60.40.1190">
    <property type="match status" value="1"/>
</dbReference>
<feature type="domain" description="Carbohydrate-binding" evidence="1">
    <location>
        <begin position="36"/>
        <end position="232"/>
    </location>
</feature>
<dbReference type="RefSeq" id="WP_081145782.1">
    <property type="nucleotide sequence ID" value="NZ_LVYD01000013.1"/>
</dbReference>
<evidence type="ECO:0000259" key="1">
    <source>
        <dbReference type="Pfam" id="PF06452"/>
    </source>
</evidence>
<dbReference type="GO" id="GO:0016052">
    <property type="term" value="P:carbohydrate catabolic process"/>
    <property type="evidence" value="ECO:0007669"/>
    <property type="project" value="InterPro"/>
</dbReference>
<organism evidence="2 3">
    <name type="scientific">Niastella vici</name>
    <dbReference type="NCBI Taxonomy" id="1703345"/>
    <lineage>
        <taxon>Bacteria</taxon>
        <taxon>Pseudomonadati</taxon>
        <taxon>Bacteroidota</taxon>
        <taxon>Chitinophagia</taxon>
        <taxon>Chitinophagales</taxon>
        <taxon>Chitinophagaceae</taxon>
        <taxon>Niastella</taxon>
    </lineage>
</organism>
<dbReference type="GO" id="GO:0004553">
    <property type="term" value="F:hydrolase activity, hydrolyzing O-glycosyl compounds"/>
    <property type="evidence" value="ECO:0007669"/>
    <property type="project" value="InterPro"/>
</dbReference>
<comment type="caution">
    <text evidence="2">The sequence shown here is derived from an EMBL/GenBank/DDBJ whole genome shotgun (WGS) entry which is preliminary data.</text>
</comment>
<name>A0A1V9G5S7_9BACT</name>
<evidence type="ECO:0000313" key="3">
    <source>
        <dbReference type="Proteomes" id="UP000192796"/>
    </source>
</evidence>
<reference evidence="2 3" key="1">
    <citation type="submission" date="2016-03" db="EMBL/GenBank/DDBJ databases">
        <title>Niastella vici sp. nov., isolated from farmland soil.</title>
        <authorList>
            <person name="Chen L."/>
            <person name="Wang D."/>
            <person name="Yang S."/>
            <person name="Wang G."/>
        </authorList>
    </citation>
    <scope>NUCLEOTIDE SEQUENCE [LARGE SCALE GENOMIC DNA]</scope>
    <source>
        <strain evidence="2 3">DJ57</strain>
    </source>
</reference>